<feature type="compositionally biased region" description="Basic and acidic residues" evidence="5">
    <location>
        <begin position="95"/>
        <end position="113"/>
    </location>
</feature>
<evidence type="ECO:0000256" key="5">
    <source>
        <dbReference type="SAM" id="MobiDB-lite"/>
    </source>
</evidence>
<feature type="region of interest" description="Disordered" evidence="5">
    <location>
        <begin position="95"/>
        <end position="151"/>
    </location>
</feature>
<feature type="domain" description="ABC-2 type transporter transmembrane" evidence="7">
    <location>
        <begin position="260"/>
        <end position="410"/>
    </location>
</feature>
<evidence type="ECO:0000256" key="1">
    <source>
        <dbReference type="ARBA" id="ARBA00004141"/>
    </source>
</evidence>
<dbReference type="GO" id="GO:0140359">
    <property type="term" value="F:ABC-type transporter activity"/>
    <property type="evidence" value="ECO:0007669"/>
    <property type="project" value="InterPro"/>
</dbReference>
<dbReference type="PANTHER" id="PTHR19229:SF250">
    <property type="entry name" value="ABC TRANSPORTER DOMAIN-CONTAINING PROTEIN-RELATED"/>
    <property type="match status" value="1"/>
</dbReference>
<feature type="transmembrane region" description="Helical" evidence="6">
    <location>
        <begin position="339"/>
        <end position="365"/>
    </location>
</feature>
<dbReference type="PANTHER" id="PTHR19229">
    <property type="entry name" value="ATP-BINDING CASSETTE TRANSPORTER SUBFAMILY A ABCA"/>
    <property type="match status" value="1"/>
</dbReference>
<dbReference type="InterPro" id="IPR026082">
    <property type="entry name" value="ABCA"/>
</dbReference>
<evidence type="ECO:0000256" key="3">
    <source>
        <dbReference type="ARBA" id="ARBA00022989"/>
    </source>
</evidence>
<dbReference type="AlphaFoldDB" id="A0AAQ4D7Q7"/>
<evidence type="ECO:0000256" key="2">
    <source>
        <dbReference type="ARBA" id="ARBA00022692"/>
    </source>
</evidence>
<evidence type="ECO:0000259" key="7">
    <source>
        <dbReference type="Pfam" id="PF12698"/>
    </source>
</evidence>
<evidence type="ECO:0000256" key="6">
    <source>
        <dbReference type="SAM" id="Phobius"/>
    </source>
</evidence>
<sequence>MQRHELQTEEEEDPVRASHRSPGMPLQTAAVVWRSLAIQCIKRHYIHSFLELLGVVLLSLATVTTNFASDPTIEPGQRQLVSAMTAWRAHRGRDAWQRLEHPEPGDDYADRPRWPSPLSPEGTDDVLGDDQRHQVPRNPTAATGGDANDTQAVHFGPAIPKYENLIASAFPERELINYTDEYHLAFACSLVEFEACVYFMEGRENELSYRLHYFESDSLGEKGLDIGFRHPEEFHYEPEMDRPLWENYMISRAVGAVYRAQTAINSAFIATKHKPDVNNITVKPFPTPEFPENIKRYRYGLFWLVATVFLHPTWRLLWRLCNENTSGLREYQLLMGLNNCFYWTGHFLCALCFFLVHSAICVYSTAVHKTVETGAPYLDRTDPFLIFVVFLVLSTQQILLTMTISCIFTSGE</sequence>
<dbReference type="GO" id="GO:0005319">
    <property type="term" value="F:lipid transporter activity"/>
    <property type="evidence" value="ECO:0007669"/>
    <property type="project" value="TreeGrafter"/>
</dbReference>
<evidence type="ECO:0000313" key="9">
    <source>
        <dbReference type="Proteomes" id="UP001321473"/>
    </source>
</evidence>
<keyword evidence="4 6" id="KW-0472">Membrane</keyword>
<dbReference type="EMBL" id="JARKHS020034070">
    <property type="protein sequence ID" value="KAK8758497.1"/>
    <property type="molecule type" value="Genomic_DNA"/>
</dbReference>
<feature type="transmembrane region" description="Helical" evidence="6">
    <location>
        <begin position="385"/>
        <end position="408"/>
    </location>
</feature>
<reference evidence="8 9" key="1">
    <citation type="journal article" date="2023" name="Arcadia Sci">
        <title>De novo assembly of a long-read Amblyomma americanum tick genome.</title>
        <authorList>
            <person name="Chou S."/>
            <person name="Poskanzer K.E."/>
            <person name="Rollins M."/>
            <person name="Thuy-Boun P.S."/>
        </authorList>
    </citation>
    <scope>NUCLEOTIDE SEQUENCE [LARGE SCALE GENOMIC DNA]</scope>
    <source>
        <strain evidence="8">F_SG_1</strain>
        <tissue evidence="8">Salivary glands</tissue>
    </source>
</reference>
<evidence type="ECO:0000313" key="8">
    <source>
        <dbReference type="EMBL" id="KAK8758497.1"/>
    </source>
</evidence>
<keyword evidence="9" id="KW-1185">Reference proteome</keyword>
<comment type="subcellular location">
    <subcellularLocation>
        <location evidence="1">Membrane</location>
        <topology evidence="1">Multi-pass membrane protein</topology>
    </subcellularLocation>
</comment>
<proteinExistence type="predicted"/>
<feature type="region of interest" description="Disordered" evidence="5">
    <location>
        <begin position="1"/>
        <end position="22"/>
    </location>
</feature>
<name>A0AAQ4D7Q7_AMBAM</name>
<dbReference type="Pfam" id="PF12698">
    <property type="entry name" value="ABC2_membrane_3"/>
    <property type="match status" value="1"/>
</dbReference>
<gene>
    <name evidence="8" type="ORF">V5799_003868</name>
</gene>
<evidence type="ECO:0000256" key="4">
    <source>
        <dbReference type="ARBA" id="ARBA00023136"/>
    </source>
</evidence>
<dbReference type="Proteomes" id="UP001321473">
    <property type="component" value="Unassembled WGS sequence"/>
</dbReference>
<dbReference type="GO" id="GO:0016020">
    <property type="term" value="C:membrane"/>
    <property type="evidence" value="ECO:0007669"/>
    <property type="project" value="UniProtKB-SubCell"/>
</dbReference>
<feature type="transmembrane region" description="Helical" evidence="6">
    <location>
        <begin position="299"/>
        <end position="318"/>
    </location>
</feature>
<accession>A0AAQ4D7Q7</accession>
<keyword evidence="2 6" id="KW-0812">Transmembrane</keyword>
<organism evidence="8 9">
    <name type="scientific">Amblyomma americanum</name>
    <name type="common">Lone star tick</name>
    <dbReference type="NCBI Taxonomy" id="6943"/>
    <lineage>
        <taxon>Eukaryota</taxon>
        <taxon>Metazoa</taxon>
        <taxon>Ecdysozoa</taxon>
        <taxon>Arthropoda</taxon>
        <taxon>Chelicerata</taxon>
        <taxon>Arachnida</taxon>
        <taxon>Acari</taxon>
        <taxon>Parasitiformes</taxon>
        <taxon>Ixodida</taxon>
        <taxon>Ixodoidea</taxon>
        <taxon>Ixodidae</taxon>
        <taxon>Amblyomminae</taxon>
        <taxon>Amblyomma</taxon>
    </lineage>
</organism>
<dbReference type="InterPro" id="IPR013525">
    <property type="entry name" value="ABC2_TM"/>
</dbReference>
<protein>
    <recommendedName>
        <fullName evidence="7">ABC-2 type transporter transmembrane domain-containing protein</fullName>
    </recommendedName>
</protein>
<keyword evidence="3 6" id="KW-1133">Transmembrane helix</keyword>
<comment type="caution">
    <text evidence="8">The sequence shown here is derived from an EMBL/GenBank/DDBJ whole genome shotgun (WGS) entry which is preliminary data.</text>
</comment>